<evidence type="ECO:0000256" key="1">
    <source>
        <dbReference type="ARBA" id="ARBA00001947"/>
    </source>
</evidence>
<comment type="function">
    <text evidence="2 12">This enzyme scavenges exogenous and endogenous cytidine and 2'-deoxycytidine for UMP synthesis.</text>
</comment>
<evidence type="ECO:0000256" key="8">
    <source>
        <dbReference type="ARBA" id="ARBA00022833"/>
    </source>
</evidence>
<evidence type="ECO:0000256" key="2">
    <source>
        <dbReference type="ARBA" id="ARBA00003949"/>
    </source>
</evidence>
<dbReference type="Gene3D" id="3.40.140.10">
    <property type="entry name" value="Cytidine Deaminase, domain 2"/>
    <property type="match status" value="1"/>
</dbReference>
<comment type="catalytic activity">
    <reaction evidence="10 12">
        <text>2'-deoxycytidine + H2O + H(+) = 2'-deoxyuridine + NH4(+)</text>
        <dbReference type="Rhea" id="RHEA:13433"/>
        <dbReference type="ChEBI" id="CHEBI:15377"/>
        <dbReference type="ChEBI" id="CHEBI:15378"/>
        <dbReference type="ChEBI" id="CHEBI:15698"/>
        <dbReference type="ChEBI" id="CHEBI:16450"/>
        <dbReference type="ChEBI" id="CHEBI:28938"/>
        <dbReference type="EC" id="3.5.4.5"/>
    </reaction>
</comment>
<reference evidence="14 15" key="1">
    <citation type="submission" date="2022-01" db="EMBL/GenBank/DDBJ databases">
        <title>Dethiosulfovibrio faecalis sp. nov., a novel proteolytic, non-sulfur-reducing bacterium isolated from a marine aquaculture solid waste bioreactor.</title>
        <authorList>
            <person name="Grabowski S."/>
            <person name="Apolinario E."/>
            <person name="Schneider N."/>
            <person name="Marshall C.W."/>
            <person name="Sowers K.R."/>
        </authorList>
    </citation>
    <scope>NUCLEOTIDE SEQUENCE [LARGE SCALE GENOMIC DNA]</scope>
    <source>
        <strain evidence="14 15">DSM 12537</strain>
    </source>
</reference>
<keyword evidence="8 12" id="KW-0862">Zinc</keyword>
<keyword evidence="6 12" id="KW-0479">Metal-binding</keyword>
<sequence length="134" mass="14140">MSPVSVDWPRLAKAASEASTKSWSPYSGFPVGAAILMADGEILSGCNVENSSFGLTNCAERTAVFSAVASGYRRGDFVALAVFTPGEKANSPCGACRQVLAEFFDPSSEVRAFCDGSDELRWTVEGLLPDGFSL</sequence>
<dbReference type="PANTHER" id="PTHR11644">
    <property type="entry name" value="CYTIDINE DEAMINASE"/>
    <property type="match status" value="1"/>
</dbReference>
<dbReference type="Proteomes" id="UP001200430">
    <property type="component" value="Unassembled WGS sequence"/>
</dbReference>
<proteinExistence type="inferred from homology"/>
<dbReference type="CDD" id="cd01283">
    <property type="entry name" value="cytidine_deaminase"/>
    <property type="match status" value="1"/>
</dbReference>
<evidence type="ECO:0000256" key="12">
    <source>
        <dbReference type="RuleBase" id="RU364006"/>
    </source>
</evidence>
<dbReference type="RefSeq" id="WP_236099483.1">
    <property type="nucleotide sequence ID" value="NZ_JAKGUD010000007.1"/>
</dbReference>
<feature type="domain" description="CMP/dCMP-type deaminase" evidence="13">
    <location>
        <begin position="6"/>
        <end position="134"/>
    </location>
</feature>
<evidence type="ECO:0000313" key="15">
    <source>
        <dbReference type="Proteomes" id="UP001200430"/>
    </source>
</evidence>
<comment type="caution">
    <text evidence="14">The sequence shown here is derived from an EMBL/GenBank/DDBJ whole genome shotgun (WGS) entry which is preliminary data.</text>
</comment>
<evidence type="ECO:0000256" key="3">
    <source>
        <dbReference type="ARBA" id="ARBA00006576"/>
    </source>
</evidence>
<evidence type="ECO:0000256" key="11">
    <source>
        <dbReference type="ARBA" id="ARBA00049558"/>
    </source>
</evidence>
<dbReference type="InterPro" id="IPR016192">
    <property type="entry name" value="APOBEC/CMP_deaminase_Zn-bd"/>
</dbReference>
<dbReference type="PANTHER" id="PTHR11644:SF2">
    <property type="entry name" value="CYTIDINE DEAMINASE"/>
    <property type="match status" value="1"/>
</dbReference>
<evidence type="ECO:0000256" key="5">
    <source>
        <dbReference type="ARBA" id="ARBA00018266"/>
    </source>
</evidence>
<dbReference type="EMBL" id="JAKGUD010000007">
    <property type="protein sequence ID" value="MCF4142763.1"/>
    <property type="molecule type" value="Genomic_DNA"/>
</dbReference>
<dbReference type="InterPro" id="IPR002125">
    <property type="entry name" value="CMP_dCMP_dom"/>
</dbReference>
<keyword evidence="15" id="KW-1185">Reference proteome</keyword>
<keyword evidence="7 12" id="KW-0378">Hydrolase</keyword>
<accession>A0ABS9ENK3</accession>
<dbReference type="InterPro" id="IPR050202">
    <property type="entry name" value="Cyt/Deoxycyt_deaminase"/>
</dbReference>
<dbReference type="InterPro" id="IPR016193">
    <property type="entry name" value="Cytidine_deaminase-like"/>
</dbReference>
<dbReference type="Pfam" id="PF00383">
    <property type="entry name" value="dCMP_cyt_deam_1"/>
    <property type="match status" value="1"/>
</dbReference>
<evidence type="ECO:0000256" key="10">
    <source>
        <dbReference type="ARBA" id="ARBA00049252"/>
    </source>
</evidence>
<dbReference type="SUPFAM" id="SSF53927">
    <property type="entry name" value="Cytidine deaminase-like"/>
    <property type="match status" value="1"/>
</dbReference>
<dbReference type="NCBIfam" id="TIGR01354">
    <property type="entry name" value="cyt_deam_tetra"/>
    <property type="match status" value="1"/>
</dbReference>
<name>A0ABS9ENK3_9BACT</name>
<dbReference type="InterPro" id="IPR006262">
    <property type="entry name" value="Cyt_deam_tetra"/>
</dbReference>
<evidence type="ECO:0000259" key="13">
    <source>
        <dbReference type="PROSITE" id="PS51747"/>
    </source>
</evidence>
<comment type="cofactor">
    <cofactor evidence="1 12">
        <name>Zn(2+)</name>
        <dbReference type="ChEBI" id="CHEBI:29105"/>
    </cofactor>
</comment>
<protein>
    <recommendedName>
        <fullName evidence="5 12">Cytidine deaminase</fullName>
        <ecNumber evidence="4 12">3.5.4.5</ecNumber>
    </recommendedName>
    <alternativeName>
        <fullName evidence="9 12">Cytidine aminohydrolase</fullName>
    </alternativeName>
</protein>
<evidence type="ECO:0000256" key="6">
    <source>
        <dbReference type="ARBA" id="ARBA00022723"/>
    </source>
</evidence>
<comment type="catalytic activity">
    <reaction evidence="11 12">
        <text>cytidine + H2O + H(+) = uridine + NH4(+)</text>
        <dbReference type="Rhea" id="RHEA:16069"/>
        <dbReference type="ChEBI" id="CHEBI:15377"/>
        <dbReference type="ChEBI" id="CHEBI:15378"/>
        <dbReference type="ChEBI" id="CHEBI:16704"/>
        <dbReference type="ChEBI" id="CHEBI:17562"/>
        <dbReference type="ChEBI" id="CHEBI:28938"/>
        <dbReference type="EC" id="3.5.4.5"/>
    </reaction>
</comment>
<dbReference type="PROSITE" id="PS51747">
    <property type="entry name" value="CYT_DCMP_DEAMINASES_2"/>
    <property type="match status" value="1"/>
</dbReference>
<dbReference type="PROSITE" id="PS00903">
    <property type="entry name" value="CYT_DCMP_DEAMINASES_1"/>
    <property type="match status" value="1"/>
</dbReference>
<evidence type="ECO:0000256" key="9">
    <source>
        <dbReference type="ARBA" id="ARBA00032005"/>
    </source>
</evidence>
<organism evidence="14 15">
    <name type="scientific">Dethiosulfovibrio marinus</name>
    <dbReference type="NCBI Taxonomy" id="133532"/>
    <lineage>
        <taxon>Bacteria</taxon>
        <taxon>Thermotogati</taxon>
        <taxon>Synergistota</taxon>
        <taxon>Synergistia</taxon>
        <taxon>Synergistales</taxon>
        <taxon>Dethiosulfovibrionaceae</taxon>
        <taxon>Dethiosulfovibrio</taxon>
    </lineage>
</organism>
<dbReference type="GO" id="GO:0004126">
    <property type="term" value="F:cytidine deaminase activity"/>
    <property type="evidence" value="ECO:0007669"/>
    <property type="project" value="UniProtKB-EC"/>
</dbReference>
<evidence type="ECO:0000313" key="14">
    <source>
        <dbReference type="EMBL" id="MCF4142763.1"/>
    </source>
</evidence>
<evidence type="ECO:0000256" key="4">
    <source>
        <dbReference type="ARBA" id="ARBA00012783"/>
    </source>
</evidence>
<dbReference type="EC" id="3.5.4.5" evidence="4 12"/>
<dbReference type="NCBIfam" id="NF004064">
    <property type="entry name" value="PRK05578.1"/>
    <property type="match status" value="1"/>
</dbReference>
<evidence type="ECO:0000256" key="7">
    <source>
        <dbReference type="ARBA" id="ARBA00022801"/>
    </source>
</evidence>
<gene>
    <name evidence="14" type="ORF">L2W38_08030</name>
</gene>
<comment type="similarity">
    <text evidence="3 12">Belongs to the cytidine and deoxycytidylate deaminase family.</text>
</comment>